<accession>A0A1E7F2S3</accession>
<evidence type="ECO:0000256" key="5">
    <source>
        <dbReference type="ARBA" id="ARBA00023180"/>
    </source>
</evidence>
<sequence>MLYQSAQKDTHLQKAMNNTTNINNNNNNNDRSKKDENDNDEHQIVDHLAADDHDDSKHNYPNTNRWTQRYYTSPAHFGGPRNGTIFVIMGGEGAMEPSTGIYYPFVANNLAKKFNAYVLQPEHRFYGTSQPLYGVTPTSSDQWLRLVNAEQAMLDYVRLIRHIQDELGCSTDRSSNEYCPVITVGGSYPGFLSAMMRTVHSDIVDISYAASAPMKFYDQTVGVNDYYDHISDITESSSPGCSNDVRTTLATVSVEIQKAGDDGFHSVAKAIGICNDTIPTYADTSRIFQDELMMIVGYTFANYNMGAYPPGPQTSLYKACQIYQNKEMQSLDKMKAFLAMLDGSNDDKNDRCFFDMTSQLPAGANATITGGDWSGVGTGNSGNIWDVQTCTYNVEKIGFSSRSMFPNRPWTMDWLNTHCAARFGVKPKPDEYWERWRFDDLVNGANASRIIFTNGMRDGWSVGGIKEDLSDSILALNLKTGAHHSDLSHLGPTKNDTREITMAFKKITKIIGRWIDEVKNESSDVSESPQLGLSGYKVVD</sequence>
<keyword evidence="2" id="KW-0645">Protease</keyword>
<proteinExistence type="inferred from homology"/>
<dbReference type="InterPro" id="IPR008758">
    <property type="entry name" value="Peptidase_S28"/>
</dbReference>
<dbReference type="InterPro" id="IPR042269">
    <property type="entry name" value="Ser_carbopepase_S28_SKS"/>
</dbReference>
<dbReference type="AlphaFoldDB" id="A0A1E7F2S3"/>
<dbReference type="InterPro" id="IPR029058">
    <property type="entry name" value="AB_hydrolase_fold"/>
</dbReference>
<feature type="compositionally biased region" description="Low complexity" evidence="6">
    <location>
        <begin position="17"/>
        <end position="29"/>
    </location>
</feature>
<dbReference type="PANTHER" id="PTHR11010">
    <property type="entry name" value="PROTEASE S28 PRO-X CARBOXYPEPTIDASE-RELATED"/>
    <property type="match status" value="1"/>
</dbReference>
<dbReference type="OrthoDB" id="1735038at2759"/>
<evidence type="ECO:0000256" key="6">
    <source>
        <dbReference type="SAM" id="MobiDB-lite"/>
    </source>
</evidence>
<dbReference type="Gene3D" id="3.40.50.1820">
    <property type="entry name" value="alpha/beta hydrolase"/>
    <property type="match status" value="1"/>
</dbReference>
<dbReference type="PANTHER" id="PTHR11010:SF38">
    <property type="entry name" value="LYSOSOMAL PRO-X CARBOXYPEPTIDASE"/>
    <property type="match status" value="1"/>
</dbReference>
<feature type="region of interest" description="Disordered" evidence="6">
    <location>
        <begin position="17"/>
        <end position="38"/>
    </location>
</feature>
<dbReference type="Pfam" id="PF05577">
    <property type="entry name" value="Peptidase_S28"/>
    <property type="match status" value="1"/>
</dbReference>
<dbReference type="Proteomes" id="UP000095751">
    <property type="component" value="Unassembled WGS sequence"/>
</dbReference>
<keyword evidence="3" id="KW-0732">Signal</keyword>
<reference evidence="7 8" key="1">
    <citation type="submission" date="2016-09" db="EMBL/GenBank/DDBJ databases">
        <title>Extensive genetic diversity and differential bi-allelic expression allows diatom success in the polar Southern Ocean.</title>
        <authorList>
            <consortium name="DOE Joint Genome Institute"/>
            <person name="Mock T."/>
            <person name="Otillar R.P."/>
            <person name="Strauss J."/>
            <person name="Dupont C."/>
            <person name="Frickenhaus S."/>
            <person name="Maumus F."/>
            <person name="Mcmullan M."/>
            <person name="Sanges R."/>
            <person name="Schmutz J."/>
            <person name="Toseland A."/>
            <person name="Valas R."/>
            <person name="Veluchamy A."/>
            <person name="Ward B.J."/>
            <person name="Allen A."/>
            <person name="Barry K."/>
            <person name="Falciatore A."/>
            <person name="Ferrante M."/>
            <person name="Fortunato A.E."/>
            <person name="Gloeckner G."/>
            <person name="Gruber A."/>
            <person name="Hipkin R."/>
            <person name="Janech M."/>
            <person name="Kroth P."/>
            <person name="Leese F."/>
            <person name="Lindquist E."/>
            <person name="Lyon B.R."/>
            <person name="Martin J."/>
            <person name="Mayer C."/>
            <person name="Parker M."/>
            <person name="Quesneville H."/>
            <person name="Raymond J."/>
            <person name="Uhlig C."/>
            <person name="Valentin K.U."/>
            <person name="Worden A.Z."/>
            <person name="Armbrust E.V."/>
            <person name="Bowler C."/>
            <person name="Green B."/>
            <person name="Moulton V."/>
            <person name="Van Oosterhout C."/>
            <person name="Grigoriev I."/>
        </authorList>
    </citation>
    <scope>NUCLEOTIDE SEQUENCE [LARGE SCALE GENOMIC DNA]</scope>
    <source>
        <strain evidence="7 8">CCMP1102</strain>
    </source>
</reference>
<comment type="similarity">
    <text evidence="1">Belongs to the peptidase S28 family.</text>
</comment>
<dbReference type="KEGG" id="fcy:FRACYDRAFT_227706"/>
<keyword evidence="8" id="KW-1185">Reference proteome</keyword>
<evidence type="ECO:0000313" key="8">
    <source>
        <dbReference type="Proteomes" id="UP000095751"/>
    </source>
</evidence>
<evidence type="ECO:0000256" key="1">
    <source>
        <dbReference type="ARBA" id="ARBA00011079"/>
    </source>
</evidence>
<evidence type="ECO:0000256" key="2">
    <source>
        <dbReference type="ARBA" id="ARBA00022670"/>
    </source>
</evidence>
<dbReference type="GO" id="GO:0008239">
    <property type="term" value="F:dipeptidyl-peptidase activity"/>
    <property type="evidence" value="ECO:0007669"/>
    <property type="project" value="TreeGrafter"/>
</dbReference>
<dbReference type="EMBL" id="KV784365">
    <property type="protein sequence ID" value="OEU12305.1"/>
    <property type="molecule type" value="Genomic_DNA"/>
</dbReference>
<evidence type="ECO:0000256" key="3">
    <source>
        <dbReference type="ARBA" id="ARBA00022729"/>
    </source>
</evidence>
<gene>
    <name evidence="7" type="ORF">FRACYDRAFT_227706</name>
</gene>
<evidence type="ECO:0000256" key="4">
    <source>
        <dbReference type="ARBA" id="ARBA00022801"/>
    </source>
</evidence>
<dbReference type="GO" id="GO:0070008">
    <property type="term" value="F:serine-type exopeptidase activity"/>
    <property type="evidence" value="ECO:0007669"/>
    <property type="project" value="InterPro"/>
</dbReference>
<evidence type="ECO:0000313" key="7">
    <source>
        <dbReference type="EMBL" id="OEU12305.1"/>
    </source>
</evidence>
<keyword evidence="5" id="KW-0325">Glycoprotein</keyword>
<dbReference type="SUPFAM" id="SSF53474">
    <property type="entry name" value="alpha/beta-Hydrolases"/>
    <property type="match status" value="1"/>
</dbReference>
<dbReference type="GO" id="GO:0006508">
    <property type="term" value="P:proteolysis"/>
    <property type="evidence" value="ECO:0007669"/>
    <property type="project" value="UniProtKB-KW"/>
</dbReference>
<protein>
    <submittedName>
        <fullName evidence="7">Peptidase S28</fullName>
    </submittedName>
</protein>
<dbReference type="InParanoid" id="A0A1E7F2S3"/>
<keyword evidence="4" id="KW-0378">Hydrolase</keyword>
<dbReference type="Gene3D" id="1.20.120.980">
    <property type="entry name" value="Serine carboxypeptidase S28, SKS domain"/>
    <property type="match status" value="1"/>
</dbReference>
<name>A0A1E7F2S3_9STRA</name>
<organism evidence="7 8">
    <name type="scientific">Fragilariopsis cylindrus CCMP1102</name>
    <dbReference type="NCBI Taxonomy" id="635003"/>
    <lineage>
        <taxon>Eukaryota</taxon>
        <taxon>Sar</taxon>
        <taxon>Stramenopiles</taxon>
        <taxon>Ochrophyta</taxon>
        <taxon>Bacillariophyta</taxon>
        <taxon>Bacillariophyceae</taxon>
        <taxon>Bacillariophycidae</taxon>
        <taxon>Bacillariales</taxon>
        <taxon>Bacillariaceae</taxon>
        <taxon>Fragilariopsis</taxon>
    </lineage>
</organism>